<evidence type="ECO:0000259" key="2">
    <source>
        <dbReference type="Pfam" id="PF00534"/>
    </source>
</evidence>
<feature type="domain" description="Glycosyltransferase subfamily 4-like N-terminal" evidence="3">
    <location>
        <begin position="15"/>
        <end position="172"/>
    </location>
</feature>
<proteinExistence type="predicted"/>
<organism evidence="4 5">
    <name type="scientific">Candidatus Beckwithbacteria bacterium GW2011_GWB1_47_15</name>
    <dbReference type="NCBI Taxonomy" id="1618371"/>
    <lineage>
        <taxon>Bacteria</taxon>
        <taxon>Candidatus Beckwithiibacteriota</taxon>
    </lineage>
</organism>
<dbReference type="Pfam" id="PF13439">
    <property type="entry name" value="Glyco_transf_4"/>
    <property type="match status" value="1"/>
</dbReference>
<dbReference type="CDD" id="cd03809">
    <property type="entry name" value="GT4_MtfB-like"/>
    <property type="match status" value="1"/>
</dbReference>
<dbReference type="GO" id="GO:0009103">
    <property type="term" value="P:lipopolysaccharide biosynthetic process"/>
    <property type="evidence" value="ECO:0007669"/>
    <property type="project" value="TreeGrafter"/>
</dbReference>
<dbReference type="SUPFAM" id="SSF53756">
    <property type="entry name" value="UDP-Glycosyltransferase/glycogen phosphorylase"/>
    <property type="match status" value="1"/>
</dbReference>
<dbReference type="Gene3D" id="3.40.50.2000">
    <property type="entry name" value="Glycogen Phosphorylase B"/>
    <property type="match status" value="1"/>
</dbReference>
<accession>A0A0G1RX67</accession>
<dbReference type="GO" id="GO:0016757">
    <property type="term" value="F:glycosyltransferase activity"/>
    <property type="evidence" value="ECO:0007669"/>
    <property type="project" value="InterPro"/>
</dbReference>
<reference evidence="4 5" key="1">
    <citation type="journal article" date="2015" name="Nature">
        <title>rRNA introns, odd ribosomes, and small enigmatic genomes across a large radiation of phyla.</title>
        <authorList>
            <person name="Brown C.T."/>
            <person name="Hug L.A."/>
            <person name="Thomas B.C."/>
            <person name="Sharon I."/>
            <person name="Castelle C.J."/>
            <person name="Singh A."/>
            <person name="Wilkins M.J."/>
            <person name="Williams K.H."/>
            <person name="Banfield J.F."/>
        </authorList>
    </citation>
    <scope>NUCLEOTIDE SEQUENCE [LARGE SCALE GENOMIC DNA]</scope>
</reference>
<dbReference type="PANTHER" id="PTHR46401:SF2">
    <property type="entry name" value="GLYCOSYLTRANSFERASE WBBK-RELATED"/>
    <property type="match status" value="1"/>
</dbReference>
<dbReference type="Pfam" id="PF00534">
    <property type="entry name" value="Glycos_transf_1"/>
    <property type="match status" value="1"/>
</dbReference>
<evidence type="ECO:0000259" key="3">
    <source>
        <dbReference type="Pfam" id="PF13439"/>
    </source>
</evidence>
<protein>
    <submittedName>
        <fullName evidence="4">Glycosyl transferase group 1</fullName>
    </submittedName>
</protein>
<evidence type="ECO:0000313" key="5">
    <source>
        <dbReference type="Proteomes" id="UP000033860"/>
    </source>
</evidence>
<dbReference type="AlphaFoldDB" id="A0A0G1RX67"/>
<feature type="domain" description="Glycosyl transferase family 1" evidence="2">
    <location>
        <begin position="197"/>
        <end position="338"/>
    </location>
</feature>
<gene>
    <name evidence="4" type="ORF">UX85_C0002G0071</name>
</gene>
<dbReference type="EMBL" id="LCNT01000002">
    <property type="protein sequence ID" value="KKU61691.1"/>
    <property type="molecule type" value="Genomic_DNA"/>
</dbReference>
<dbReference type="InterPro" id="IPR001296">
    <property type="entry name" value="Glyco_trans_1"/>
</dbReference>
<name>A0A0G1RX67_9BACT</name>
<sequence>MTIAIDISQIVYQLGVSRYTEQLVKSLLALDKKNRYVLYGGSLRQKDTLKAFLKQVDRPGIKKVVTNLSPALVDLFWNRWQIVSPDHFTGRTDIFHASNWALPPSGAQIVTTIHDLTFLKFPQAHTAKVVKAQTRHLKLAQKKAAKIIVDSVATKKDLLTYGIPEDKLAVVYLAPAEVFKPVNDKGEIRWVKAKYQLKGDYLLSVGTQEPRKNLARLIKAYQHHSGSELTLVIAGKFGWGDQVKPVKGIKLIGFVPDEDLSILYCGAKALVYPSLYEGFGLPILEALASGCPVVTSTGSSLPELGGQAAFYADAKSPAKIARAINQVLKLTPAQRRARINLGFTQAQKFSWGKTARETLKIYHQVYAHRH</sequence>
<dbReference type="InterPro" id="IPR028098">
    <property type="entry name" value="Glyco_trans_4-like_N"/>
</dbReference>
<comment type="caution">
    <text evidence="4">The sequence shown here is derived from an EMBL/GenBank/DDBJ whole genome shotgun (WGS) entry which is preliminary data.</text>
</comment>
<dbReference type="Proteomes" id="UP000033860">
    <property type="component" value="Unassembled WGS sequence"/>
</dbReference>
<keyword evidence="1 4" id="KW-0808">Transferase</keyword>
<evidence type="ECO:0000313" key="4">
    <source>
        <dbReference type="EMBL" id="KKU61691.1"/>
    </source>
</evidence>
<evidence type="ECO:0000256" key="1">
    <source>
        <dbReference type="ARBA" id="ARBA00022679"/>
    </source>
</evidence>
<dbReference type="PANTHER" id="PTHR46401">
    <property type="entry name" value="GLYCOSYLTRANSFERASE WBBK-RELATED"/>
    <property type="match status" value="1"/>
</dbReference>